<dbReference type="Pfam" id="PF12838">
    <property type="entry name" value="Fer4_7"/>
    <property type="match status" value="1"/>
</dbReference>
<evidence type="ECO:0000256" key="2">
    <source>
        <dbReference type="ARBA" id="ARBA00023004"/>
    </source>
</evidence>
<dbReference type="OrthoDB" id="9804603at2"/>
<accession>A0A544QWS1</accession>
<dbReference type="SUPFAM" id="SSF54862">
    <property type="entry name" value="4Fe-4S ferredoxins"/>
    <property type="match status" value="1"/>
</dbReference>
<dbReference type="RefSeq" id="WP_142535524.1">
    <property type="nucleotide sequence ID" value="NZ_SGJB01000004.1"/>
</dbReference>
<name>A0A544QWS1_9FIRM</name>
<evidence type="ECO:0000259" key="4">
    <source>
        <dbReference type="PROSITE" id="PS51379"/>
    </source>
</evidence>
<keyword evidence="2" id="KW-0408">Iron</keyword>
<dbReference type="EMBL" id="SGJB01000004">
    <property type="protein sequence ID" value="TQQ85167.1"/>
    <property type="molecule type" value="Genomic_DNA"/>
</dbReference>
<dbReference type="InterPro" id="IPR017896">
    <property type="entry name" value="4Fe4S_Fe-S-bd"/>
</dbReference>
<feature type="domain" description="4Fe-4S ferredoxin-type" evidence="4">
    <location>
        <begin position="4"/>
        <end position="33"/>
    </location>
</feature>
<dbReference type="Proteomes" id="UP000317863">
    <property type="component" value="Unassembled WGS sequence"/>
</dbReference>
<reference evidence="5 6" key="1">
    <citation type="submission" date="2019-02" db="EMBL/GenBank/DDBJ databases">
        <title>Peptostreptococcaceae bacterium ZHW00191 nov., a new bacterium isolated from the human gut.</title>
        <authorList>
            <person name="Zhou H.-W."/>
            <person name="Chen X.-J."/>
        </authorList>
    </citation>
    <scope>NUCLEOTIDE SEQUENCE [LARGE SCALE GENOMIC DNA]</scope>
    <source>
        <strain evidence="5 6">ZHW00191</strain>
    </source>
</reference>
<evidence type="ECO:0000256" key="1">
    <source>
        <dbReference type="ARBA" id="ARBA00022723"/>
    </source>
</evidence>
<dbReference type="AlphaFoldDB" id="A0A544QWS1"/>
<keyword evidence="6" id="KW-1185">Reference proteome</keyword>
<dbReference type="PROSITE" id="PS51379">
    <property type="entry name" value="4FE4S_FER_2"/>
    <property type="match status" value="2"/>
</dbReference>
<keyword evidence="1" id="KW-0479">Metal-binding</keyword>
<dbReference type="Gene3D" id="3.30.70.20">
    <property type="match status" value="2"/>
</dbReference>
<gene>
    <name evidence="5" type="ORF">EXD82_03480</name>
</gene>
<comment type="caution">
    <text evidence="5">The sequence shown here is derived from an EMBL/GenBank/DDBJ whole genome shotgun (WGS) entry which is preliminary data.</text>
</comment>
<protein>
    <submittedName>
        <fullName evidence="5">4Fe-4S dicluster domain-containing protein</fullName>
    </submittedName>
</protein>
<keyword evidence="3" id="KW-0411">Iron-sulfur</keyword>
<dbReference type="PANTHER" id="PTHR43122:SF1">
    <property type="entry name" value="IRON-SULFUR-BINDING PROTEIN"/>
    <property type="match status" value="1"/>
</dbReference>
<organism evidence="5 6">
    <name type="scientific">Peptacetobacter hominis</name>
    <dbReference type="NCBI Taxonomy" id="2743610"/>
    <lineage>
        <taxon>Bacteria</taxon>
        <taxon>Bacillati</taxon>
        <taxon>Bacillota</taxon>
        <taxon>Clostridia</taxon>
        <taxon>Peptostreptococcales</taxon>
        <taxon>Peptostreptococcaceae</taxon>
        <taxon>Peptacetobacter</taxon>
    </lineage>
</organism>
<dbReference type="GO" id="GO:0051536">
    <property type="term" value="F:iron-sulfur cluster binding"/>
    <property type="evidence" value="ECO:0007669"/>
    <property type="project" value="UniProtKB-KW"/>
</dbReference>
<feature type="domain" description="4Fe-4S ferredoxin-type" evidence="4">
    <location>
        <begin position="42"/>
        <end position="71"/>
    </location>
</feature>
<dbReference type="PROSITE" id="PS00198">
    <property type="entry name" value="4FE4S_FER_1"/>
    <property type="match status" value="2"/>
</dbReference>
<evidence type="ECO:0000313" key="6">
    <source>
        <dbReference type="Proteomes" id="UP000317863"/>
    </source>
</evidence>
<evidence type="ECO:0000313" key="5">
    <source>
        <dbReference type="EMBL" id="TQQ85167.1"/>
    </source>
</evidence>
<evidence type="ECO:0000256" key="3">
    <source>
        <dbReference type="ARBA" id="ARBA00023014"/>
    </source>
</evidence>
<proteinExistence type="predicted"/>
<dbReference type="InterPro" id="IPR017900">
    <property type="entry name" value="4Fe4S_Fe_S_CS"/>
</dbReference>
<sequence length="71" mass="7772">MAKGRVSFDQKYCKGCGLCVEVCPMKIIKLDTETTNDKGYNPATVVEMEKCIGCASCAMMCPDVVITVERD</sequence>
<dbReference type="PANTHER" id="PTHR43122">
    <property type="entry name" value="FERREDOXIN SUBUNIT OF PYRUVATE:FLAVODOXIN OXIDOREDUCTASE-RELATED"/>
    <property type="match status" value="1"/>
</dbReference>
<dbReference type="GO" id="GO:0046872">
    <property type="term" value="F:metal ion binding"/>
    <property type="evidence" value="ECO:0007669"/>
    <property type="project" value="UniProtKB-KW"/>
</dbReference>